<dbReference type="AlphaFoldDB" id="A0AAV4M6Y4"/>
<protein>
    <submittedName>
        <fullName evidence="1">Uncharacterized protein</fullName>
    </submittedName>
</protein>
<evidence type="ECO:0000313" key="2">
    <source>
        <dbReference type="Proteomes" id="UP001054945"/>
    </source>
</evidence>
<evidence type="ECO:0000313" key="1">
    <source>
        <dbReference type="EMBL" id="GIX67804.1"/>
    </source>
</evidence>
<proteinExistence type="predicted"/>
<gene>
    <name evidence="1" type="ORF">CEXT_38461</name>
</gene>
<name>A0AAV4M6Y4_CAEEX</name>
<dbReference type="EMBL" id="BPLR01019432">
    <property type="protein sequence ID" value="GIX67804.1"/>
    <property type="molecule type" value="Genomic_DNA"/>
</dbReference>
<sequence length="83" mass="9303">MESRWNSKSVISINLEEWGVHAFLTTVLVRNLYVAILDGKLLLKNTSPSFRELNGLGICPDHTVACKPNKSAKTLQEELCFGR</sequence>
<dbReference type="Proteomes" id="UP001054945">
    <property type="component" value="Unassembled WGS sequence"/>
</dbReference>
<accession>A0AAV4M6Y4</accession>
<organism evidence="1 2">
    <name type="scientific">Caerostris extrusa</name>
    <name type="common">Bark spider</name>
    <name type="synonym">Caerostris bankana</name>
    <dbReference type="NCBI Taxonomy" id="172846"/>
    <lineage>
        <taxon>Eukaryota</taxon>
        <taxon>Metazoa</taxon>
        <taxon>Ecdysozoa</taxon>
        <taxon>Arthropoda</taxon>
        <taxon>Chelicerata</taxon>
        <taxon>Arachnida</taxon>
        <taxon>Araneae</taxon>
        <taxon>Araneomorphae</taxon>
        <taxon>Entelegynae</taxon>
        <taxon>Araneoidea</taxon>
        <taxon>Araneidae</taxon>
        <taxon>Caerostris</taxon>
    </lineage>
</organism>
<comment type="caution">
    <text evidence="1">The sequence shown here is derived from an EMBL/GenBank/DDBJ whole genome shotgun (WGS) entry which is preliminary data.</text>
</comment>
<keyword evidence="2" id="KW-1185">Reference proteome</keyword>
<reference evidence="1 2" key="1">
    <citation type="submission" date="2021-06" db="EMBL/GenBank/DDBJ databases">
        <title>Caerostris extrusa draft genome.</title>
        <authorList>
            <person name="Kono N."/>
            <person name="Arakawa K."/>
        </authorList>
    </citation>
    <scope>NUCLEOTIDE SEQUENCE [LARGE SCALE GENOMIC DNA]</scope>
</reference>